<dbReference type="GeneID" id="24829998"/>
<keyword evidence="3" id="KW-1185">Reference proteome</keyword>
<evidence type="ECO:0000313" key="3">
    <source>
        <dbReference type="Proteomes" id="UP000033101"/>
    </source>
</evidence>
<evidence type="ECO:0000259" key="1">
    <source>
        <dbReference type="Pfam" id="PF07796"/>
    </source>
</evidence>
<evidence type="ECO:0000313" key="2">
    <source>
        <dbReference type="EMBL" id="AKB77323.1"/>
    </source>
</evidence>
<proteinExistence type="predicted"/>
<organism evidence="2 3">
    <name type="scientific">Methanosarcina horonobensis HB-1 = JCM 15518</name>
    <dbReference type="NCBI Taxonomy" id="1434110"/>
    <lineage>
        <taxon>Archaea</taxon>
        <taxon>Methanobacteriati</taxon>
        <taxon>Methanobacteriota</taxon>
        <taxon>Stenosarchaea group</taxon>
        <taxon>Methanomicrobia</taxon>
        <taxon>Methanosarcinales</taxon>
        <taxon>Methanosarcinaceae</taxon>
        <taxon>Methanosarcina</taxon>
    </lineage>
</organism>
<dbReference type="STRING" id="1434110.MSHOH_0840"/>
<accession>A0A0E3SD62</accession>
<dbReference type="HOGENOM" id="CLU_091961_0_0_2"/>
<dbReference type="RefSeq" id="WP_048137706.1">
    <property type="nucleotide sequence ID" value="NZ_CP009516.1"/>
</dbReference>
<dbReference type="PATRIC" id="fig|1434110.4.peg.1030"/>
<name>A0A0E3SD62_9EURY</name>
<gene>
    <name evidence="2" type="ORF">MSHOH_0840</name>
</gene>
<dbReference type="KEGG" id="mhor:MSHOH_0840"/>
<dbReference type="AlphaFoldDB" id="A0A0E3SD62"/>
<dbReference type="Pfam" id="PF07796">
    <property type="entry name" value="DUF1638"/>
    <property type="match status" value="1"/>
</dbReference>
<dbReference type="EMBL" id="CP009516">
    <property type="protein sequence ID" value="AKB77323.1"/>
    <property type="molecule type" value="Genomic_DNA"/>
</dbReference>
<feature type="domain" description="DUF1638" evidence="1">
    <location>
        <begin position="77"/>
        <end position="251"/>
    </location>
</feature>
<sequence length="268" mass="30025">MPVITIIGCRMFEDEIMHLLENDPQIKKVFVVENEDCKGIVRKMTEAGLEYIVLPPEKIPDKSAGDEKGLTLIVYMLELALHAIPENLKKTVYSKVELMAPSSDGILLFYGLCGNVLGKIEEDFKALDCKIRILKEENGEIVDDCIGAVLGGRGRYLEVLKSCRGVGTFFLTPMWAVNWREMVRTAGLSQNPDDITMSKFVFDYAGYKRVARVNTGLDYEKDFDACVKEFSALFEFEITDLEGTLQLVESCYAKTKASVLGDCTQTQV</sequence>
<dbReference type="OrthoDB" id="53190at2157"/>
<dbReference type="Proteomes" id="UP000033101">
    <property type="component" value="Chromosome"/>
</dbReference>
<protein>
    <recommendedName>
        <fullName evidence="1">DUF1638 domain-containing protein</fullName>
    </recommendedName>
</protein>
<dbReference type="InterPro" id="IPR012437">
    <property type="entry name" value="DUF1638"/>
</dbReference>
<reference evidence="2 3" key="1">
    <citation type="submission" date="2014-07" db="EMBL/GenBank/DDBJ databases">
        <title>Methanogenic archaea and the global carbon cycle.</title>
        <authorList>
            <person name="Henriksen J.R."/>
            <person name="Luke J."/>
            <person name="Reinhart S."/>
            <person name="Benedict M.N."/>
            <person name="Youngblut N.D."/>
            <person name="Metcalf M.E."/>
            <person name="Whitaker R.J."/>
            <person name="Metcalf W.W."/>
        </authorList>
    </citation>
    <scope>NUCLEOTIDE SEQUENCE [LARGE SCALE GENOMIC DNA]</scope>
    <source>
        <strain evidence="2 3">HB-1</strain>
    </source>
</reference>